<reference evidence="1 2" key="1">
    <citation type="journal article" date="2008" name="Nature">
        <title>The genome of the model beetle and pest Tribolium castaneum.</title>
        <authorList>
            <consortium name="Tribolium Genome Sequencing Consortium"/>
            <person name="Richards S."/>
            <person name="Gibbs R.A."/>
            <person name="Weinstock G.M."/>
            <person name="Brown S.J."/>
            <person name="Denell R."/>
            <person name="Beeman R.W."/>
            <person name="Gibbs R."/>
            <person name="Beeman R.W."/>
            <person name="Brown S.J."/>
            <person name="Bucher G."/>
            <person name="Friedrich M."/>
            <person name="Grimmelikhuijzen C.J."/>
            <person name="Klingler M."/>
            <person name="Lorenzen M."/>
            <person name="Richards S."/>
            <person name="Roth S."/>
            <person name="Schroder R."/>
            <person name="Tautz D."/>
            <person name="Zdobnov E.M."/>
            <person name="Muzny D."/>
            <person name="Gibbs R.A."/>
            <person name="Weinstock G.M."/>
            <person name="Attaway T."/>
            <person name="Bell S."/>
            <person name="Buhay C.J."/>
            <person name="Chandrabose M.N."/>
            <person name="Chavez D."/>
            <person name="Clerk-Blankenburg K.P."/>
            <person name="Cree A."/>
            <person name="Dao M."/>
            <person name="Davis C."/>
            <person name="Chacko J."/>
            <person name="Dinh H."/>
            <person name="Dugan-Rocha S."/>
            <person name="Fowler G."/>
            <person name="Garner T.T."/>
            <person name="Garnes J."/>
            <person name="Gnirke A."/>
            <person name="Hawes A."/>
            <person name="Hernandez J."/>
            <person name="Hines S."/>
            <person name="Holder M."/>
            <person name="Hume J."/>
            <person name="Jhangiani S.N."/>
            <person name="Joshi V."/>
            <person name="Khan Z.M."/>
            <person name="Jackson L."/>
            <person name="Kovar C."/>
            <person name="Kowis A."/>
            <person name="Lee S."/>
            <person name="Lewis L.R."/>
            <person name="Margolis J."/>
            <person name="Morgan M."/>
            <person name="Nazareth L.V."/>
            <person name="Nguyen N."/>
            <person name="Okwuonu G."/>
            <person name="Parker D."/>
            <person name="Richards S."/>
            <person name="Ruiz S.J."/>
            <person name="Santibanez J."/>
            <person name="Savard J."/>
            <person name="Scherer S.E."/>
            <person name="Schneider B."/>
            <person name="Sodergren E."/>
            <person name="Tautz D."/>
            <person name="Vattahil S."/>
            <person name="Villasana D."/>
            <person name="White C.S."/>
            <person name="Wright R."/>
            <person name="Park Y."/>
            <person name="Beeman R.W."/>
            <person name="Lord J."/>
            <person name="Oppert B."/>
            <person name="Lorenzen M."/>
            <person name="Brown S."/>
            <person name="Wang L."/>
            <person name="Savard J."/>
            <person name="Tautz D."/>
            <person name="Richards S."/>
            <person name="Weinstock G."/>
            <person name="Gibbs R.A."/>
            <person name="Liu Y."/>
            <person name="Worley K."/>
            <person name="Weinstock G."/>
            <person name="Elsik C.G."/>
            <person name="Reese J.T."/>
            <person name="Elhaik E."/>
            <person name="Landan G."/>
            <person name="Graur D."/>
            <person name="Arensburger P."/>
            <person name="Atkinson P."/>
            <person name="Beeman R.W."/>
            <person name="Beidler J."/>
            <person name="Brown S.J."/>
            <person name="Demuth J.P."/>
            <person name="Drury D.W."/>
            <person name="Du Y.Z."/>
            <person name="Fujiwara H."/>
            <person name="Lorenzen M."/>
            <person name="Maselli V."/>
            <person name="Osanai M."/>
            <person name="Park Y."/>
            <person name="Robertson H.M."/>
            <person name="Tu Z."/>
            <person name="Wang J.J."/>
            <person name="Wang S."/>
            <person name="Richards S."/>
            <person name="Song H."/>
            <person name="Zhang L."/>
            <person name="Sodergren E."/>
            <person name="Werner D."/>
            <person name="Stanke M."/>
            <person name="Morgenstern B."/>
            <person name="Solovyev V."/>
            <person name="Kosarev P."/>
            <person name="Brown G."/>
            <person name="Chen H.C."/>
            <person name="Ermolaeva O."/>
            <person name="Hlavina W."/>
            <person name="Kapustin Y."/>
            <person name="Kiryutin B."/>
            <person name="Kitts P."/>
            <person name="Maglott D."/>
            <person name="Pruitt K."/>
            <person name="Sapojnikov V."/>
            <person name="Souvorov A."/>
            <person name="Mackey A.J."/>
            <person name="Waterhouse R.M."/>
            <person name="Wyder S."/>
            <person name="Zdobnov E.M."/>
            <person name="Zdobnov E.M."/>
            <person name="Wyder S."/>
            <person name="Kriventseva E.V."/>
            <person name="Kadowaki T."/>
            <person name="Bork P."/>
            <person name="Aranda M."/>
            <person name="Bao R."/>
            <person name="Beermann A."/>
            <person name="Berns N."/>
            <person name="Bolognesi R."/>
            <person name="Bonneton F."/>
            <person name="Bopp D."/>
            <person name="Brown S.J."/>
            <person name="Bucher G."/>
            <person name="Butts T."/>
            <person name="Chaumot A."/>
            <person name="Denell R.E."/>
            <person name="Ferrier D.E."/>
            <person name="Friedrich M."/>
            <person name="Gordon C.M."/>
            <person name="Jindra M."/>
            <person name="Klingler M."/>
            <person name="Lan Q."/>
            <person name="Lattorff H.M."/>
            <person name="Laudet V."/>
            <person name="von Levetsow C."/>
            <person name="Liu Z."/>
            <person name="Lutz R."/>
            <person name="Lynch J.A."/>
            <person name="da Fonseca R.N."/>
            <person name="Posnien N."/>
            <person name="Reuter R."/>
            <person name="Roth S."/>
            <person name="Savard J."/>
            <person name="Schinko J.B."/>
            <person name="Schmitt C."/>
            <person name="Schoppmeier M."/>
            <person name="Schroder R."/>
            <person name="Shippy T.D."/>
            <person name="Simonnet F."/>
            <person name="Marques-Souza H."/>
            <person name="Tautz D."/>
            <person name="Tomoyasu Y."/>
            <person name="Trauner J."/>
            <person name="Van der Zee M."/>
            <person name="Vervoort M."/>
            <person name="Wittkopp N."/>
            <person name="Wimmer E.A."/>
            <person name="Yang X."/>
            <person name="Jones A.K."/>
            <person name="Sattelle D.B."/>
            <person name="Ebert P.R."/>
            <person name="Nelson D."/>
            <person name="Scott J.G."/>
            <person name="Beeman R.W."/>
            <person name="Muthukrishnan S."/>
            <person name="Kramer K.J."/>
            <person name="Arakane Y."/>
            <person name="Beeman R.W."/>
            <person name="Zhu Q."/>
            <person name="Hogenkamp D."/>
            <person name="Dixit R."/>
            <person name="Oppert B."/>
            <person name="Jiang H."/>
            <person name="Zou Z."/>
            <person name="Marshall J."/>
            <person name="Elpidina E."/>
            <person name="Vinokurov K."/>
            <person name="Oppert C."/>
            <person name="Zou Z."/>
            <person name="Evans J."/>
            <person name="Lu Z."/>
            <person name="Zhao P."/>
            <person name="Sumathipala N."/>
            <person name="Altincicek B."/>
            <person name="Vilcinskas A."/>
            <person name="Williams M."/>
            <person name="Hultmark D."/>
            <person name="Hetru C."/>
            <person name="Jiang H."/>
            <person name="Grimmelikhuijzen C.J."/>
            <person name="Hauser F."/>
            <person name="Cazzamali G."/>
            <person name="Williamson M."/>
            <person name="Park Y."/>
            <person name="Li B."/>
            <person name="Tanaka Y."/>
            <person name="Predel R."/>
            <person name="Neupert S."/>
            <person name="Schachtner J."/>
            <person name="Verleyen P."/>
            <person name="Raible F."/>
            <person name="Bork P."/>
            <person name="Friedrich M."/>
            <person name="Walden K.K."/>
            <person name="Robertson H.M."/>
            <person name="Angeli S."/>
            <person name="Foret S."/>
            <person name="Bucher G."/>
            <person name="Schuetz S."/>
            <person name="Maleszka R."/>
            <person name="Wimmer E.A."/>
            <person name="Beeman R.W."/>
            <person name="Lorenzen M."/>
            <person name="Tomoyasu Y."/>
            <person name="Miller S.C."/>
            <person name="Grossmann D."/>
            <person name="Bucher G."/>
        </authorList>
    </citation>
    <scope>NUCLEOTIDE SEQUENCE [LARGE SCALE GENOMIC DNA]</scope>
    <source>
        <strain evidence="1 2">Georgia GA2</strain>
    </source>
</reference>
<keyword evidence="2" id="KW-1185">Reference proteome</keyword>
<evidence type="ECO:0000313" key="2">
    <source>
        <dbReference type="Proteomes" id="UP000007266"/>
    </source>
</evidence>
<reference evidence="1 2" key="2">
    <citation type="journal article" date="2010" name="Nucleic Acids Res.">
        <title>BeetleBase in 2010: revisions to provide comprehensive genomic information for Tribolium castaneum.</title>
        <authorList>
            <person name="Kim H.S."/>
            <person name="Murphy T."/>
            <person name="Xia J."/>
            <person name="Caragea D."/>
            <person name="Park Y."/>
            <person name="Beeman R.W."/>
            <person name="Lorenzen M.D."/>
            <person name="Butcher S."/>
            <person name="Manak J.R."/>
            <person name="Brown S.J."/>
        </authorList>
    </citation>
    <scope>GENOME REANNOTATION</scope>
    <source>
        <strain evidence="1 2">Georgia GA2</strain>
    </source>
</reference>
<accession>A0A139WC02</accession>
<dbReference type="InParanoid" id="A0A139WC02"/>
<sequence length="56" mass="6371">MISWVSISVFLNFDFPTVNCYDREVSFRPAICRLIAKEASSARSNWGVDPTETITE</sequence>
<proteinExistence type="predicted"/>
<name>A0A139WC02_TRICA</name>
<dbReference type="AlphaFoldDB" id="A0A139WC02"/>
<dbReference type="Proteomes" id="UP000007266">
    <property type="component" value="Linkage group 9"/>
</dbReference>
<dbReference type="EMBL" id="KQ971371">
    <property type="protein sequence ID" value="KYB25462.1"/>
    <property type="molecule type" value="Genomic_DNA"/>
</dbReference>
<organism evidence="1 2">
    <name type="scientific">Tribolium castaneum</name>
    <name type="common">Red flour beetle</name>
    <dbReference type="NCBI Taxonomy" id="7070"/>
    <lineage>
        <taxon>Eukaryota</taxon>
        <taxon>Metazoa</taxon>
        <taxon>Ecdysozoa</taxon>
        <taxon>Arthropoda</taxon>
        <taxon>Hexapoda</taxon>
        <taxon>Insecta</taxon>
        <taxon>Pterygota</taxon>
        <taxon>Neoptera</taxon>
        <taxon>Endopterygota</taxon>
        <taxon>Coleoptera</taxon>
        <taxon>Polyphaga</taxon>
        <taxon>Cucujiformia</taxon>
        <taxon>Tenebrionidae</taxon>
        <taxon>Tenebrionidae incertae sedis</taxon>
        <taxon>Tribolium</taxon>
    </lineage>
</organism>
<protein>
    <submittedName>
        <fullName evidence="1">Uncharacterized protein</fullName>
    </submittedName>
</protein>
<gene>
    <name evidence="1" type="primary">AUGUSTUS-3.0.2_34278</name>
    <name evidence="1" type="ORF">TcasGA2_TC034278</name>
</gene>
<evidence type="ECO:0000313" key="1">
    <source>
        <dbReference type="EMBL" id="KYB25462.1"/>
    </source>
</evidence>